<feature type="region of interest" description="Disordered" evidence="1">
    <location>
        <begin position="165"/>
        <end position="208"/>
    </location>
</feature>
<feature type="compositionally biased region" description="Low complexity" evidence="1">
    <location>
        <begin position="743"/>
        <end position="773"/>
    </location>
</feature>
<feature type="compositionally biased region" description="Low complexity" evidence="1">
    <location>
        <begin position="239"/>
        <end position="248"/>
    </location>
</feature>
<feature type="region of interest" description="Disordered" evidence="1">
    <location>
        <begin position="869"/>
        <end position="918"/>
    </location>
</feature>
<proteinExistence type="predicted"/>
<evidence type="ECO:0000313" key="2">
    <source>
        <dbReference type="EMBL" id="KAK0623713.1"/>
    </source>
</evidence>
<feature type="compositionally biased region" description="Low complexity" evidence="1">
    <location>
        <begin position="877"/>
        <end position="903"/>
    </location>
</feature>
<sequence length="1149" mass="128410">MAVSSNEDGELASALPPKSCEYRRPSITGSKFECPDSPTLGSTVFDNGEMTDSDCSRASGLRRRSSKGFVPRARYRELSDGPEEFGGRPVSRDGTGYVPNGHWTDEFPRAGGGDRDVRGNLLQPGYRQSLPNHAFEMFEDDFGVLRKPNSRSGFIGHPMETISENSIETESHTSPDLAVLPSPKRPATLSAKSSRVSSTRGRDPHSQESLRIFGNLSLEERSIAHAMNAYVSIASGELSSRTTTPRTTPVRHQDSLSSFGSGLDLNLSSTATMSTGREQRRDSPRNIQPIKTLLPLPDIDTSRPFSSFADITPLIDETVAEYTTDPDSAPRIQDFMLESQFELRSRKSQRSLRHVGETPLQIGFQFPDPRYRERLKSANGHAAAYFPFHLPLIPEARTDHEMDVFSASDSSPRRPKTSSSGRRKGRSKLSPLHPGFIDVGVPSLTDSGVQADEEDNNMDSDGTPRAVTLTHDDMMQMMETTPLLKAVYKWHVEERYFTEDLTAFACDPRTKKSVGYLPTAYREYFQRLHNPLVAFGYEVQRYCMRYIGGYDLSLQIQLLQKSQQDREHAQLFRDSGIGSDLGQNCGCESGHSCRRQGSSRDMDRRSPTPPPRLSIPFIEDPDEDDDLIGLGITNGPFFPPQPPSSPEEPDFLNLQKTDSAPSIRTLRKKGRLPSKETLREAIGSMKSEKAKGKCRVVYTPSLDSPPTPEVPPRSKRRRRVPDDCPRLPKLEIPELFDPSSGDISSTSRSRSRASAASSTAASQRTATIQSLSLPPLPKPVPLTPQQSDTMIRALYITMQALIVMRDFMSDLDDVHSIMRLPFGECSADHRAEARRRFYYDLLPQTLDRIEGTVSVLEEQAEIIGAILDDVPSPPALDSPEDSSSPPLDQPSNCNSHHSSQHQQPPETQFKPKPTTRGTPAWARATALEGTMTGCLPLPHSARRTASSLLLHSTTTYHPSPRRLLRPLSRICCACTRVRFRAIQQLVRFRFLDSFTYWNLERLENRLDKLRVDDGYEGAGAFCAMRYTVQGLAQQIIARRSKHIGIADTEERMSLDSEGWDRAGDCGGQEGWVRRVLGPRGRKNARWVQDGDGEEMRGLVSCEERGKGRGSLEEREKARGSSSGECRRRERNEEKEKDQREGREEKKVCY</sequence>
<feature type="region of interest" description="Disordered" evidence="1">
    <location>
        <begin position="79"/>
        <end position="112"/>
    </location>
</feature>
<comment type="caution">
    <text evidence="2">The sequence shown here is derived from an EMBL/GenBank/DDBJ whole genome shotgun (WGS) entry which is preliminary data.</text>
</comment>
<feature type="compositionally biased region" description="Basic and acidic residues" evidence="1">
    <location>
        <begin position="103"/>
        <end position="112"/>
    </location>
</feature>
<feature type="compositionally biased region" description="Pro residues" evidence="1">
    <location>
        <begin position="637"/>
        <end position="646"/>
    </location>
</feature>
<dbReference type="AlphaFoldDB" id="A0AA39WY06"/>
<feature type="region of interest" description="Disordered" evidence="1">
    <location>
        <begin position="403"/>
        <end position="464"/>
    </location>
</feature>
<feature type="compositionally biased region" description="Basic residues" evidence="1">
    <location>
        <begin position="413"/>
        <end position="427"/>
    </location>
</feature>
<organism evidence="2 3">
    <name type="scientific">Immersiella caudata</name>
    <dbReference type="NCBI Taxonomy" id="314043"/>
    <lineage>
        <taxon>Eukaryota</taxon>
        <taxon>Fungi</taxon>
        <taxon>Dikarya</taxon>
        <taxon>Ascomycota</taxon>
        <taxon>Pezizomycotina</taxon>
        <taxon>Sordariomycetes</taxon>
        <taxon>Sordariomycetidae</taxon>
        <taxon>Sordariales</taxon>
        <taxon>Lasiosphaeriaceae</taxon>
        <taxon>Immersiella</taxon>
    </lineage>
</organism>
<keyword evidence="3" id="KW-1185">Reference proteome</keyword>
<dbReference type="EMBL" id="JAULSU010000003">
    <property type="protein sequence ID" value="KAK0623713.1"/>
    <property type="molecule type" value="Genomic_DNA"/>
</dbReference>
<feature type="region of interest" description="Disordered" evidence="1">
    <location>
        <begin position="588"/>
        <end position="783"/>
    </location>
</feature>
<reference evidence="2" key="1">
    <citation type="submission" date="2023-06" db="EMBL/GenBank/DDBJ databases">
        <title>Genome-scale phylogeny and comparative genomics of the fungal order Sordariales.</title>
        <authorList>
            <consortium name="Lawrence Berkeley National Laboratory"/>
            <person name="Hensen N."/>
            <person name="Bonometti L."/>
            <person name="Westerberg I."/>
            <person name="Brannstrom I.O."/>
            <person name="Guillou S."/>
            <person name="Cros-Aarteil S."/>
            <person name="Calhoun S."/>
            <person name="Haridas S."/>
            <person name="Kuo A."/>
            <person name="Mondo S."/>
            <person name="Pangilinan J."/>
            <person name="Riley R."/>
            <person name="Labutti K."/>
            <person name="Andreopoulos B."/>
            <person name="Lipzen A."/>
            <person name="Chen C."/>
            <person name="Yanf M."/>
            <person name="Daum C."/>
            <person name="Ng V."/>
            <person name="Clum A."/>
            <person name="Steindorff A."/>
            <person name="Ohm R."/>
            <person name="Martin F."/>
            <person name="Silar P."/>
            <person name="Natvig D."/>
            <person name="Lalanne C."/>
            <person name="Gautier V."/>
            <person name="Ament-Velasquez S.L."/>
            <person name="Kruys A."/>
            <person name="Hutchinson M.I."/>
            <person name="Powell A.J."/>
            <person name="Barry K."/>
            <person name="Miller A.N."/>
            <person name="Grigoriev I.V."/>
            <person name="Debuchy R."/>
            <person name="Gladieux P."/>
            <person name="Thoren M.H."/>
            <person name="Johannesson H."/>
        </authorList>
    </citation>
    <scope>NUCLEOTIDE SEQUENCE</scope>
    <source>
        <strain evidence="2">CBS 606.72</strain>
    </source>
</reference>
<evidence type="ECO:0000256" key="1">
    <source>
        <dbReference type="SAM" id="MobiDB-lite"/>
    </source>
</evidence>
<name>A0AA39WY06_9PEZI</name>
<accession>A0AA39WY06</accession>
<evidence type="ECO:0000313" key="3">
    <source>
        <dbReference type="Proteomes" id="UP001175000"/>
    </source>
</evidence>
<feature type="region of interest" description="Disordered" evidence="1">
    <location>
        <begin position="1099"/>
        <end position="1149"/>
    </location>
</feature>
<feature type="compositionally biased region" description="Low complexity" evidence="1">
    <location>
        <begin position="255"/>
        <end position="269"/>
    </location>
</feature>
<dbReference type="Proteomes" id="UP001175000">
    <property type="component" value="Unassembled WGS sequence"/>
</dbReference>
<feature type="compositionally biased region" description="Low complexity" evidence="1">
    <location>
        <begin position="165"/>
        <end position="174"/>
    </location>
</feature>
<feature type="compositionally biased region" description="Polar residues" evidence="1">
    <location>
        <begin position="190"/>
        <end position="199"/>
    </location>
</feature>
<feature type="region of interest" description="Disordered" evidence="1">
    <location>
        <begin position="237"/>
        <end position="288"/>
    </location>
</feature>
<feature type="compositionally biased region" description="Basic and acidic residues" evidence="1">
    <location>
        <begin position="720"/>
        <end position="732"/>
    </location>
</feature>
<feature type="region of interest" description="Disordered" evidence="1">
    <location>
        <begin position="1"/>
        <end position="59"/>
    </location>
</feature>
<gene>
    <name evidence="2" type="ORF">B0T14DRAFT_565042</name>
</gene>
<protein>
    <submittedName>
        <fullName evidence="2">Uncharacterized protein</fullName>
    </submittedName>
</protein>